<organism evidence="1 2">
    <name type="scientific">Neobacillus mesonae</name>
    <dbReference type="NCBI Taxonomy" id="1193713"/>
    <lineage>
        <taxon>Bacteria</taxon>
        <taxon>Bacillati</taxon>
        <taxon>Bacillota</taxon>
        <taxon>Bacilli</taxon>
        <taxon>Bacillales</taxon>
        <taxon>Bacillaceae</taxon>
        <taxon>Neobacillus</taxon>
    </lineage>
</organism>
<reference evidence="1 2" key="1">
    <citation type="submission" date="2017-07" db="EMBL/GenBank/DDBJ databases">
        <title>The complete genome sequence of Bacillus mesonae strain H20-5, an efficient strain improving plant abiotic stress resistance.</title>
        <authorList>
            <person name="Kim S.Y."/>
            <person name="Song H."/>
            <person name="Sang M.K."/>
            <person name="Weon H.-Y."/>
            <person name="Song J."/>
        </authorList>
    </citation>
    <scope>NUCLEOTIDE SEQUENCE [LARGE SCALE GENOMIC DNA]</scope>
    <source>
        <strain evidence="1 2">H20-5</strain>
    </source>
</reference>
<proteinExistence type="predicted"/>
<keyword evidence="2" id="KW-1185">Reference proteome</keyword>
<evidence type="ECO:0000313" key="2">
    <source>
        <dbReference type="Proteomes" id="UP000282892"/>
    </source>
</evidence>
<dbReference type="AlphaFoldDB" id="A0A3Q9QVX1"/>
<gene>
    <name evidence="1" type="ORF">CHR53_16110</name>
</gene>
<evidence type="ECO:0000313" key="1">
    <source>
        <dbReference type="EMBL" id="AZU62666.1"/>
    </source>
</evidence>
<protein>
    <submittedName>
        <fullName evidence="1">Uncharacterized protein</fullName>
    </submittedName>
</protein>
<dbReference type="RefSeq" id="WP_127487471.1">
    <property type="nucleotide sequence ID" value="NZ_CP022572.1"/>
</dbReference>
<dbReference type="EMBL" id="CP022572">
    <property type="protein sequence ID" value="AZU62666.1"/>
    <property type="molecule type" value="Genomic_DNA"/>
</dbReference>
<dbReference type="Proteomes" id="UP000282892">
    <property type="component" value="Chromosome"/>
</dbReference>
<accession>A0A3Q9QVX1</accession>
<dbReference type="KEGG" id="nmk:CHR53_16110"/>
<name>A0A3Q9QVX1_9BACI</name>
<sequence>MAKDKQKDERENKEKSELLSKYTREKYGFDVEFLYSTCNGCISNSKDQVQRTDIPEIKFEIKGSGIPNYKYVDDYQEYYKIYQFNQEYLQSDAYQKLKEIGFEQSKFLGEYYYDYSKEDKNGKSINVYARDADFYLYRPGGITKESELQFIYDAFPILQELKQELKKTGFKIDELIITDTKYAEPILKNELQNYNDETEIRIADIHKINTLEELKMARVVKDF</sequence>